<dbReference type="CDD" id="cd00018">
    <property type="entry name" value="AP2"/>
    <property type="match status" value="1"/>
</dbReference>
<name>A0A314Z8H8_PRUYE</name>
<dbReference type="GO" id="GO:0009873">
    <property type="term" value="P:ethylene-activated signaling pathway"/>
    <property type="evidence" value="ECO:0007669"/>
    <property type="project" value="InterPro"/>
</dbReference>
<keyword evidence="5" id="KW-0539">Nucleus</keyword>
<sequence>MCGGAILADLIPRNRGLRVTASDIWPNSPFARLNPDNFFDSNPSPLTRTDSSPRKRAQPTSGKRQEEKPTKRARKNLYRGIRQRPWGKWAAEIRDPRKGVRVWLGTFNTPEEAARAYDREARIIRGKKAKVNFPNEDDDIHTQTYLRNPNPLPLFHPSSESLSNSHMPKSFDLGFGYDLNQIATISADSNSKGLSSMNLVNTDPIVISGEENSGSGSDGAYSSTAGLLGCNQNGSSCCYGEAEVKEVEETKEGILNKDAIAIMEDDEVQKLSEELMAYENMMKFYQIPYLDGQSTATQNPPAQEGMVGDLWSFDDGSVSAL</sequence>
<comment type="caution">
    <text evidence="9">The sequence shown here is derived from an EMBL/GenBank/DDBJ whole genome shotgun (WGS) entry which is preliminary data.</text>
</comment>
<dbReference type="Proteomes" id="UP000250321">
    <property type="component" value="Unassembled WGS sequence"/>
</dbReference>
<feature type="compositionally biased region" description="Polar residues" evidence="7">
    <location>
        <begin position="39"/>
        <end position="50"/>
    </location>
</feature>
<evidence type="ECO:0000256" key="4">
    <source>
        <dbReference type="ARBA" id="ARBA00023163"/>
    </source>
</evidence>
<comment type="similarity">
    <text evidence="6">Belongs to the AP2/ERF transcription factor family. ERF subfamily.</text>
</comment>
<dbReference type="AlphaFoldDB" id="A0A314Z8H8"/>
<keyword evidence="4" id="KW-0804">Transcription</keyword>
<evidence type="ECO:0000256" key="2">
    <source>
        <dbReference type="ARBA" id="ARBA00023015"/>
    </source>
</evidence>
<dbReference type="InterPro" id="IPR036955">
    <property type="entry name" value="AP2/ERF_dom_sf"/>
</dbReference>
<dbReference type="Gene3D" id="3.30.730.10">
    <property type="entry name" value="AP2/ERF domain"/>
    <property type="match status" value="1"/>
</dbReference>
<evidence type="ECO:0000256" key="5">
    <source>
        <dbReference type="ARBA" id="ARBA00023242"/>
    </source>
</evidence>
<dbReference type="PANTHER" id="PTHR31190">
    <property type="entry name" value="DNA-BINDING DOMAIN"/>
    <property type="match status" value="1"/>
</dbReference>
<dbReference type="InterPro" id="IPR016177">
    <property type="entry name" value="DNA-bd_dom_sf"/>
</dbReference>
<evidence type="ECO:0000256" key="3">
    <source>
        <dbReference type="ARBA" id="ARBA00023125"/>
    </source>
</evidence>
<keyword evidence="3" id="KW-0238">DNA-binding</keyword>
<feature type="region of interest" description="Disordered" evidence="7">
    <location>
        <begin position="32"/>
        <end position="76"/>
    </location>
</feature>
<dbReference type="FunFam" id="3.30.730.10:FF:000001">
    <property type="entry name" value="Ethylene-responsive transcription factor 2"/>
    <property type="match status" value="1"/>
</dbReference>
<dbReference type="SUPFAM" id="SSF54171">
    <property type="entry name" value="DNA-binding domain"/>
    <property type="match status" value="1"/>
</dbReference>
<dbReference type="Pfam" id="PF00847">
    <property type="entry name" value="AP2"/>
    <property type="match status" value="1"/>
</dbReference>
<accession>A0A314Z8H8</accession>
<gene>
    <name evidence="9" type="ORF">Pyn_38993</name>
</gene>
<dbReference type="STRING" id="2094558.A0A314Z8H8"/>
<comment type="subcellular location">
    <subcellularLocation>
        <location evidence="1">Nucleus</location>
    </subcellularLocation>
</comment>
<dbReference type="GO" id="GO:0005634">
    <property type="term" value="C:nucleus"/>
    <property type="evidence" value="ECO:0007669"/>
    <property type="project" value="UniProtKB-SubCell"/>
</dbReference>
<dbReference type="EMBL" id="PJQY01000261">
    <property type="protein sequence ID" value="PQQ14377.1"/>
    <property type="molecule type" value="Genomic_DNA"/>
</dbReference>
<dbReference type="SMART" id="SM00380">
    <property type="entry name" value="AP2"/>
    <property type="match status" value="1"/>
</dbReference>
<proteinExistence type="inferred from homology"/>
<evidence type="ECO:0000313" key="10">
    <source>
        <dbReference type="Proteomes" id="UP000250321"/>
    </source>
</evidence>
<keyword evidence="10" id="KW-1185">Reference proteome</keyword>
<dbReference type="GO" id="GO:0003700">
    <property type="term" value="F:DNA-binding transcription factor activity"/>
    <property type="evidence" value="ECO:0007669"/>
    <property type="project" value="InterPro"/>
</dbReference>
<evidence type="ECO:0000256" key="7">
    <source>
        <dbReference type="SAM" id="MobiDB-lite"/>
    </source>
</evidence>
<dbReference type="GO" id="GO:0003677">
    <property type="term" value="F:DNA binding"/>
    <property type="evidence" value="ECO:0007669"/>
    <property type="project" value="UniProtKB-KW"/>
</dbReference>
<evidence type="ECO:0000259" key="8">
    <source>
        <dbReference type="PROSITE" id="PS51032"/>
    </source>
</evidence>
<protein>
    <submittedName>
        <fullName evidence="9">AP2/EREBP family transcription factor-like protein 6</fullName>
    </submittedName>
</protein>
<evidence type="ECO:0000313" key="9">
    <source>
        <dbReference type="EMBL" id="PQQ14377.1"/>
    </source>
</evidence>
<evidence type="ECO:0000256" key="6">
    <source>
        <dbReference type="ARBA" id="ARBA00024343"/>
    </source>
</evidence>
<dbReference type="InterPro" id="IPR001471">
    <property type="entry name" value="AP2/ERF_dom"/>
</dbReference>
<reference evidence="9 10" key="1">
    <citation type="submission" date="2018-02" db="EMBL/GenBank/DDBJ databases">
        <title>Draft genome of wild Prunus yedoensis var. nudiflora.</title>
        <authorList>
            <person name="Baek S."/>
            <person name="Kim J.-H."/>
            <person name="Choi K."/>
            <person name="Kim G.-B."/>
            <person name="Cho A."/>
            <person name="Jang H."/>
            <person name="Shin C.-H."/>
            <person name="Yu H.-J."/>
            <person name="Mun J.-H."/>
        </authorList>
    </citation>
    <scope>NUCLEOTIDE SEQUENCE [LARGE SCALE GENOMIC DNA]</scope>
    <source>
        <strain evidence="10">cv. Jeju island</strain>
        <tissue evidence="9">Leaf</tissue>
    </source>
</reference>
<organism evidence="9 10">
    <name type="scientific">Prunus yedoensis var. nudiflora</name>
    <dbReference type="NCBI Taxonomy" id="2094558"/>
    <lineage>
        <taxon>Eukaryota</taxon>
        <taxon>Viridiplantae</taxon>
        <taxon>Streptophyta</taxon>
        <taxon>Embryophyta</taxon>
        <taxon>Tracheophyta</taxon>
        <taxon>Spermatophyta</taxon>
        <taxon>Magnoliopsida</taxon>
        <taxon>eudicotyledons</taxon>
        <taxon>Gunneridae</taxon>
        <taxon>Pentapetalae</taxon>
        <taxon>rosids</taxon>
        <taxon>fabids</taxon>
        <taxon>Rosales</taxon>
        <taxon>Rosaceae</taxon>
        <taxon>Amygdaloideae</taxon>
        <taxon>Amygdaleae</taxon>
        <taxon>Prunus</taxon>
    </lineage>
</organism>
<dbReference type="OrthoDB" id="1930411at2759"/>
<evidence type="ECO:0000256" key="1">
    <source>
        <dbReference type="ARBA" id="ARBA00004123"/>
    </source>
</evidence>
<dbReference type="InterPro" id="IPR044808">
    <property type="entry name" value="ERF_plant"/>
</dbReference>
<dbReference type="PROSITE" id="PS51032">
    <property type="entry name" value="AP2_ERF"/>
    <property type="match status" value="1"/>
</dbReference>
<dbReference type="PANTHER" id="PTHR31190:SF363">
    <property type="entry name" value="AP2_ERF DOMAIN-CONTAINING PROTEIN"/>
    <property type="match status" value="1"/>
</dbReference>
<dbReference type="PRINTS" id="PR00367">
    <property type="entry name" value="ETHRSPELEMNT"/>
</dbReference>
<feature type="domain" description="AP2/ERF" evidence="8">
    <location>
        <begin position="77"/>
        <end position="134"/>
    </location>
</feature>
<keyword evidence="2" id="KW-0805">Transcription regulation</keyword>